<reference evidence="1 2" key="1">
    <citation type="submission" date="2019-08" db="EMBL/GenBank/DDBJ databases">
        <title>In-depth cultivation of the pig gut microbiome towards novel bacterial diversity and tailored functional studies.</title>
        <authorList>
            <person name="Wylensek D."/>
            <person name="Hitch T.C.A."/>
            <person name="Clavel T."/>
        </authorList>
    </citation>
    <scope>NUCLEOTIDE SEQUENCE [LARGE SCALE GENOMIC DNA]</scope>
    <source>
        <strain evidence="1 2">68-1-5</strain>
    </source>
</reference>
<dbReference type="AlphaFoldDB" id="A0A6N7V179"/>
<protein>
    <submittedName>
        <fullName evidence="1">Endosialidase</fullName>
    </submittedName>
</protein>
<accession>A0A6N7V179</accession>
<dbReference type="RefSeq" id="WP_154477913.1">
    <property type="nucleotide sequence ID" value="NZ_JAQYBV010000034.1"/>
</dbReference>
<organism evidence="1 2">
    <name type="scientific">Suipraeoptans intestinalis</name>
    <dbReference type="NCBI Taxonomy" id="2606628"/>
    <lineage>
        <taxon>Bacteria</taxon>
        <taxon>Bacillati</taxon>
        <taxon>Bacillota</taxon>
        <taxon>Clostridia</taxon>
        <taxon>Lachnospirales</taxon>
        <taxon>Lachnospiraceae</taxon>
        <taxon>Suipraeoptans</taxon>
    </lineage>
</organism>
<evidence type="ECO:0000313" key="1">
    <source>
        <dbReference type="EMBL" id="MSR94329.1"/>
    </source>
</evidence>
<dbReference type="EMBL" id="VULY01000018">
    <property type="protein sequence ID" value="MSR94329.1"/>
    <property type="molecule type" value="Genomic_DNA"/>
</dbReference>
<dbReference type="Proteomes" id="UP000434409">
    <property type="component" value="Unassembled WGS sequence"/>
</dbReference>
<name>A0A6N7V179_9FIRM</name>
<sequence>MAAVKELLRAEKDGTLSFGDYTLDVKTKLEEFEFEGDIYKVKTFSGITKLEKNGMFVYESVPGTAVEGFRSTEAGAWFQVSGLQDAQLTLELESDSEYIVYLNEVNAGVMKTNVSGKLSVSAELEENQAVNVRIEKK</sequence>
<evidence type="ECO:0000313" key="2">
    <source>
        <dbReference type="Proteomes" id="UP000434409"/>
    </source>
</evidence>
<gene>
    <name evidence="1" type="ORF">FYJ34_08680</name>
</gene>
<proteinExistence type="predicted"/>
<comment type="caution">
    <text evidence="1">The sequence shown here is derived from an EMBL/GenBank/DDBJ whole genome shotgun (WGS) entry which is preliminary data.</text>
</comment>
<keyword evidence="2" id="KW-1185">Reference proteome</keyword>